<feature type="domain" description="SANT" evidence="6">
    <location>
        <begin position="235"/>
        <end position="287"/>
    </location>
</feature>
<dbReference type="GO" id="GO:0003677">
    <property type="term" value="F:DNA binding"/>
    <property type="evidence" value="ECO:0007669"/>
    <property type="project" value="InterPro"/>
</dbReference>
<dbReference type="AlphaFoldDB" id="A0A7S3UQ99"/>
<evidence type="ECO:0000256" key="2">
    <source>
        <dbReference type="ARBA" id="ARBA00023163"/>
    </source>
</evidence>
<reference evidence="8" key="1">
    <citation type="submission" date="2021-01" db="EMBL/GenBank/DDBJ databases">
        <authorList>
            <person name="Corre E."/>
            <person name="Pelletier E."/>
            <person name="Niang G."/>
            <person name="Scheremetjew M."/>
            <person name="Finn R."/>
            <person name="Kale V."/>
            <person name="Holt S."/>
            <person name="Cochrane G."/>
            <person name="Meng A."/>
            <person name="Brown T."/>
            <person name="Cohen L."/>
        </authorList>
    </citation>
    <scope>NUCLEOTIDE SEQUENCE</scope>
    <source>
        <strain evidence="8">CCMP3107</strain>
    </source>
</reference>
<dbReference type="InterPro" id="IPR009057">
    <property type="entry name" value="Homeodomain-like_sf"/>
</dbReference>
<feature type="compositionally biased region" description="Basic and acidic residues" evidence="4">
    <location>
        <begin position="211"/>
        <end position="234"/>
    </location>
</feature>
<evidence type="ECO:0000259" key="6">
    <source>
        <dbReference type="PROSITE" id="PS51293"/>
    </source>
</evidence>
<dbReference type="NCBIfam" id="TIGR01557">
    <property type="entry name" value="myb_SHAQKYF"/>
    <property type="match status" value="1"/>
</dbReference>
<keyword evidence="2" id="KW-0804">Transcription</keyword>
<feature type="region of interest" description="Disordered" evidence="4">
    <location>
        <begin position="206"/>
        <end position="240"/>
    </location>
</feature>
<evidence type="ECO:0000256" key="3">
    <source>
        <dbReference type="ARBA" id="ARBA00023242"/>
    </source>
</evidence>
<evidence type="ECO:0000256" key="1">
    <source>
        <dbReference type="ARBA" id="ARBA00023015"/>
    </source>
</evidence>
<feature type="domain" description="Myb-like" evidence="5">
    <location>
        <begin position="232"/>
        <end position="283"/>
    </location>
</feature>
<dbReference type="PROSITE" id="PS51294">
    <property type="entry name" value="HTH_MYB"/>
    <property type="match status" value="1"/>
</dbReference>
<accession>A0A7S3UQ99</accession>
<dbReference type="SMART" id="SM00717">
    <property type="entry name" value="SANT"/>
    <property type="match status" value="1"/>
</dbReference>
<dbReference type="Pfam" id="PF00249">
    <property type="entry name" value="Myb_DNA-binding"/>
    <property type="match status" value="1"/>
</dbReference>
<dbReference type="PANTHER" id="PTHR44042:SF67">
    <property type="entry name" value="MYB-LIKE PROTEIN I"/>
    <property type="match status" value="1"/>
</dbReference>
<dbReference type="SUPFAM" id="SSF46689">
    <property type="entry name" value="Homeodomain-like"/>
    <property type="match status" value="1"/>
</dbReference>
<proteinExistence type="predicted"/>
<feature type="compositionally biased region" description="Basic and acidic residues" evidence="4">
    <location>
        <begin position="287"/>
        <end position="327"/>
    </location>
</feature>
<dbReference type="CDD" id="cd00167">
    <property type="entry name" value="SANT"/>
    <property type="match status" value="1"/>
</dbReference>
<keyword evidence="1" id="KW-0805">Transcription regulation</keyword>
<name>A0A7S3UQ99_HETAK</name>
<feature type="domain" description="HTH myb-type" evidence="7">
    <location>
        <begin position="232"/>
        <end position="287"/>
    </location>
</feature>
<dbReference type="PROSITE" id="PS51293">
    <property type="entry name" value="SANT"/>
    <property type="match status" value="1"/>
</dbReference>
<dbReference type="InterPro" id="IPR017884">
    <property type="entry name" value="SANT_dom"/>
</dbReference>
<organism evidence="8">
    <name type="scientific">Heterosigma akashiwo</name>
    <name type="common">Chromophytic alga</name>
    <name type="synonym">Heterosigma carterae</name>
    <dbReference type="NCBI Taxonomy" id="2829"/>
    <lineage>
        <taxon>Eukaryota</taxon>
        <taxon>Sar</taxon>
        <taxon>Stramenopiles</taxon>
        <taxon>Ochrophyta</taxon>
        <taxon>Raphidophyceae</taxon>
        <taxon>Chattonellales</taxon>
        <taxon>Chattonellaceae</taxon>
        <taxon>Heterosigma</taxon>
    </lineage>
</organism>
<dbReference type="PROSITE" id="PS50090">
    <property type="entry name" value="MYB_LIKE"/>
    <property type="match status" value="1"/>
</dbReference>
<keyword evidence="3" id="KW-0539">Nucleus</keyword>
<protein>
    <recommendedName>
        <fullName evidence="9">HTH myb-type domain-containing protein</fullName>
    </recommendedName>
</protein>
<dbReference type="PANTHER" id="PTHR44042">
    <property type="entry name" value="DUPLICATED HOMEODOMAIN-LIKE SUPERFAMILY PROTEIN-RELATED"/>
    <property type="match status" value="1"/>
</dbReference>
<sequence>MHSNHHHDDAAVIKQLLLAQCLGLDNSSSNHFGSNNSCPQQFLPPSLMSNDSQSFNQQLVAALLAGLLARGGANNFLQSVLDSTMPDVRNLDSLQSPSSPVVGNQLTRQQKGLFAPSPTMAAVPTNLNNNQLLQALLIQQQYLKLKNYLNLVHHSSLQMNDPVNLLASSASMAAQENSQPQLPSALADLQKRETQECELQTAPRAALALKRGRDPSEPKLSGDKTKQLDDESSKHKNGTWTESEHKLFLQGLAELGAGKWKDISLLIPTRTADQTRSHAQKYFKKMRRDEEKAALKRQRVEGNETNEKQERKGSESSESCARECPKS</sequence>
<evidence type="ECO:0000259" key="7">
    <source>
        <dbReference type="PROSITE" id="PS51294"/>
    </source>
</evidence>
<feature type="region of interest" description="Disordered" evidence="4">
    <location>
        <begin position="273"/>
        <end position="327"/>
    </location>
</feature>
<dbReference type="Gene3D" id="1.10.10.60">
    <property type="entry name" value="Homeodomain-like"/>
    <property type="match status" value="1"/>
</dbReference>
<dbReference type="EMBL" id="HBIU01002645">
    <property type="protein sequence ID" value="CAE0621705.1"/>
    <property type="molecule type" value="Transcribed_RNA"/>
</dbReference>
<evidence type="ECO:0008006" key="9">
    <source>
        <dbReference type="Google" id="ProtNLM"/>
    </source>
</evidence>
<evidence type="ECO:0000313" key="8">
    <source>
        <dbReference type="EMBL" id="CAE0621705.1"/>
    </source>
</evidence>
<dbReference type="InterPro" id="IPR001005">
    <property type="entry name" value="SANT/Myb"/>
</dbReference>
<evidence type="ECO:0000256" key="4">
    <source>
        <dbReference type="SAM" id="MobiDB-lite"/>
    </source>
</evidence>
<dbReference type="InterPro" id="IPR017930">
    <property type="entry name" value="Myb_dom"/>
</dbReference>
<dbReference type="InterPro" id="IPR006447">
    <property type="entry name" value="Myb_dom_plants"/>
</dbReference>
<gene>
    <name evidence="8" type="ORF">HAKA00212_LOCUS941</name>
</gene>
<evidence type="ECO:0000259" key="5">
    <source>
        <dbReference type="PROSITE" id="PS50090"/>
    </source>
</evidence>